<dbReference type="RefSeq" id="WP_058699812.1">
    <property type="nucleotide sequence ID" value="NZ_BCMQ01000016.1"/>
</dbReference>
<dbReference type="InterPro" id="IPR021683">
    <property type="entry name" value="DUF3267"/>
</dbReference>
<dbReference type="Proteomes" id="UP000069030">
    <property type="component" value="Chromosome"/>
</dbReference>
<organism evidence="1 2">
    <name type="scientific">Myroides odoratimimus</name>
    <dbReference type="NCBI Taxonomy" id="76832"/>
    <lineage>
        <taxon>Bacteria</taxon>
        <taxon>Pseudomonadati</taxon>
        <taxon>Bacteroidota</taxon>
        <taxon>Flavobacteriia</taxon>
        <taxon>Flavobacteriales</taxon>
        <taxon>Flavobacteriaceae</taxon>
        <taxon>Myroides</taxon>
    </lineage>
</organism>
<dbReference type="KEGG" id="mod:AS202_17985"/>
<evidence type="ECO:0000313" key="1">
    <source>
        <dbReference type="EMBL" id="ALU27920.1"/>
    </source>
</evidence>
<proteinExistence type="predicted"/>
<reference evidence="1 2" key="1">
    <citation type="journal article" date="2016" name="J. Zhejiang Univ. Sci. B">
        <title>Antibiotic resistance mechanisms of Myroides sp.</title>
        <authorList>
            <person name="Hu S."/>
            <person name="Yuan S."/>
            <person name="Qu H."/>
            <person name="Jiang T."/>
            <person name="Zhou Y."/>
            <person name="Wang M."/>
            <person name="Ming D."/>
        </authorList>
    </citation>
    <scope>NUCLEOTIDE SEQUENCE [LARGE SCALE GENOMIC DNA]</scope>
    <source>
        <strain evidence="1 2">PR63039</strain>
    </source>
</reference>
<dbReference type="GeneID" id="66976379"/>
<dbReference type="EMBL" id="CP013690">
    <property type="protein sequence ID" value="ALU27920.1"/>
    <property type="molecule type" value="Genomic_DNA"/>
</dbReference>
<name>A0A0S7EEX6_9FLAO</name>
<accession>A0A0S7EEX6</accession>
<protein>
    <submittedName>
        <fullName evidence="1">Uncharacterized protein</fullName>
    </submittedName>
</protein>
<gene>
    <name evidence="1" type="ORF">AS202_17985</name>
</gene>
<evidence type="ECO:0000313" key="2">
    <source>
        <dbReference type="Proteomes" id="UP000069030"/>
    </source>
</evidence>
<dbReference type="eggNOG" id="ENOG5031SK9">
    <property type="taxonomic scope" value="Bacteria"/>
</dbReference>
<dbReference type="Pfam" id="PF11667">
    <property type="entry name" value="DUF3267"/>
    <property type="match status" value="1"/>
</dbReference>
<sequence>MEENTTTPIQLPKPEGFEDYTIEKKTIDLGKANGYALLSLIPIAIVNFAGYYLVWGEIISISKLKGLHPLLVMGYCFLYIVVMTLGIVVHELIHGATWAIFAKKGFKSIKLGFLKEYLTPYCHCKEPLKVRAYSIGAIMPAIILGFIPSILAIWTGSLGMLLFGIFFTVSAMGDFMIIYLIYKEDKDTWVQDHPSEAGYYLLKQ</sequence>
<dbReference type="AlphaFoldDB" id="A0A0S7EEX6"/>